<name>A0A1H0ARA5_9ACTN</name>
<dbReference type="GO" id="GO:0006310">
    <property type="term" value="P:DNA recombination"/>
    <property type="evidence" value="ECO:0007669"/>
    <property type="project" value="UniProtKB-KW"/>
</dbReference>
<organism evidence="4 5">
    <name type="scientific">Geodermatophilus siccatus</name>
    <dbReference type="NCBI Taxonomy" id="1137991"/>
    <lineage>
        <taxon>Bacteria</taxon>
        <taxon>Bacillati</taxon>
        <taxon>Actinomycetota</taxon>
        <taxon>Actinomycetes</taxon>
        <taxon>Geodermatophilales</taxon>
        <taxon>Geodermatophilaceae</taxon>
        <taxon>Geodermatophilus</taxon>
    </lineage>
</organism>
<evidence type="ECO:0000256" key="1">
    <source>
        <dbReference type="ARBA" id="ARBA00023172"/>
    </source>
</evidence>
<dbReference type="Gene3D" id="1.10.443.10">
    <property type="entry name" value="Intergrase catalytic core"/>
    <property type="match status" value="1"/>
</dbReference>
<dbReference type="PROSITE" id="PS51898">
    <property type="entry name" value="TYR_RECOMBINASE"/>
    <property type="match status" value="1"/>
</dbReference>
<evidence type="ECO:0000256" key="2">
    <source>
        <dbReference type="SAM" id="MobiDB-lite"/>
    </source>
</evidence>
<dbReference type="InterPro" id="IPR011010">
    <property type="entry name" value="DNA_brk_join_enz"/>
</dbReference>
<dbReference type="InterPro" id="IPR050090">
    <property type="entry name" value="Tyrosine_recombinase_XerCD"/>
</dbReference>
<dbReference type="OrthoDB" id="9805859at2"/>
<feature type="region of interest" description="Disordered" evidence="2">
    <location>
        <begin position="119"/>
        <end position="138"/>
    </location>
</feature>
<dbReference type="InterPro" id="IPR013762">
    <property type="entry name" value="Integrase-like_cat_sf"/>
</dbReference>
<dbReference type="Pfam" id="PF00589">
    <property type="entry name" value="Phage_integrase"/>
    <property type="match status" value="1"/>
</dbReference>
<dbReference type="EMBL" id="FNHE01000017">
    <property type="protein sequence ID" value="SDN36007.1"/>
    <property type="molecule type" value="Genomic_DNA"/>
</dbReference>
<keyword evidence="5" id="KW-1185">Reference proteome</keyword>
<evidence type="ECO:0000259" key="3">
    <source>
        <dbReference type="PROSITE" id="PS51898"/>
    </source>
</evidence>
<gene>
    <name evidence="4" type="ORF">SAMN05660642_04668</name>
</gene>
<dbReference type="PANTHER" id="PTHR30349:SF64">
    <property type="entry name" value="PROPHAGE INTEGRASE INTD-RELATED"/>
    <property type="match status" value="1"/>
</dbReference>
<sequence>MTAGMALVDAGHLWLEGIRRTDSGKSSRTIQDYTRTFTRHIDQPGEALREKLRVKGGGIRGLSLADANNTQRLRAFLQAVADVHGTQSAASARSVLSGILNLAVDNGTLPGSALKNVRAVASQKPRPPRPGREPRDTRRALTRDERARLLAYADGRAAEPARPDTQRKWQTAADLLAFMAGTGARVTEARALRWEDVDEDIDGALLRGTKSHSSLRHVDFNTDLAERLRHRQEQTGGRGYVFASPYFTGQYRDRETGLPLVAEPHERAWEQSNCAKALSALLVGAGFSWATPHCLRRTAATLAHHGGAPLVAIADQLGHADPSMTARVYLGRDYLGQRRSVAQHL</sequence>
<feature type="domain" description="Tyr recombinase" evidence="3">
    <location>
        <begin position="136"/>
        <end position="342"/>
    </location>
</feature>
<evidence type="ECO:0000313" key="5">
    <source>
        <dbReference type="Proteomes" id="UP000198680"/>
    </source>
</evidence>
<reference evidence="5" key="1">
    <citation type="submission" date="2016-10" db="EMBL/GenBank/DDBJ databases">
        <authorList>
            <person name="Varghese N."/>
            <person name="Submissions S."/>
        </authorList>
    </citation>
    <scope>NUCLEOTIDE SEQUENCE [LARGE SCALE GENOMIC DNA]</scope>
    <source>
        <strain evidence="5">DSM 45419</strain>
    </source>
</reference>
<dbReference type="AlphaFoldDB" id="A0A1H0ARA5"/>
<proteinExistence type="predicted"/>
<dbReference type="Proteomes" id="UP000198680">
    <property type="component" value="Unassembled WGS sequence"/>
</dbReference>
<dbReference type="GO" id="GO:0003677">
    <property type="term" value="F:DNA binding"/>
    <property type="evidence" value="ECO:0007669"/>
    <property type="project" value="InterPro"/>
</dbReference>
<dbReference type="STRING" id="1137991.SAMN05660642_04668"/>
<dbReference type="PANTHER" id="PTHR30349">
    <property type="entry name" value="PHAGE INTEGRASE-RELATED"/>
    <property type="match status" value="1"/>
</dbReference>
<protein>
    <submittedName>
        <fullName evidence="4">Integrase</fullName>
    </submittedName>
</protein>
<evidence type="ECO:0000313" key="4">
    <source>
        <dbReference type="EMBL" id="SDN36007.1"/>
    </source>
</evidence>
<keyword evidence="1" id="KW-0233">DNA recombination</keyword>
<accession>A0A1H0ARA5</accession>
<dbReference type="SUPFAM" id="SSF56349">
    <property type="entry name" value="DNA breaking-rejoining enzymes"/>
    <property type="match status" value="1"/>
</dbReference>
<dbReference type="GO" id="GO:0015074">
    <property type="term" value="P:DNA integration"/>
    <property type="evidence" value="ECO:0007669"/>
    <property type="project" value="InterPro"/>
</dbReference>
<dbReference type="InterPro" id="IPR002104">
    <property type="entry name" value="Integrase_catalytic"/>
</dbReference>